<feature type="binding site" evidence="8">
    <location>
        <begin position="30"/>
        <end position="37"/>
    </location>
    <ligand>
        <name>ATP</name>
        <dbReference type="ChEBI" id="CHEBI:30616"/>
    </ligand>
</feature>
<protein>
    <recommendedName>
        <fullName evidence="8">Pantothenate synthetase</fullName>
        <shortName evidence="8">PS</shortName>
        <ecNumber evidence="8">6.3.2.1</ecNumber>
    </recommendedName>
    <alternativeName>
        <fullName evidence="8">Pantoate--beta-alanine ligase</fullName>
    </alternativeName>
    <alternativeName>
        <fullName evidence="8">Pantoate-activating enzyme</fullName>
    </alternativeName>
</protein>
<dbReference type="NCBIfam" id="TIGR00018">
    <property type="entry name" value="panC"/>
    <property type="match status" value="1"/>
</dbReference>
<evidence type="ECO:0000256" key="6">
    <source>
        <dbReference type="ARBA" id="ARBA00022840"/>
    </source>
</evidence>
<feature type="binding site" evidence="8">
    <location>
        <position position="154"/>
    </location>
    <ligand>
        <name>(R)-pantoate</name>
        <dbReference type="ChEBI" id="CHEBI:15980"/>
    </ligand>
</feature>
<dbReference type="PANTHER" id="PTHR21299:SF1">
    <property type="entry name" value="PANTOATE--BETA-ALANINE LIGASE"/>
    <property type="match status" value="1"/>
</dbReference>
<feature type="binding site" evidence="8">
    <location>
        <position position="61"/>
    </location>
    <ligand>
        <name>(R)-pantoate</name>
        <dbReference type="ChEBI" id="CHEBI:15980"/>
    </ligand>
</feature>
<keyword evidence="10" id="KW-1185">Reference proteome</keyword>
<dbReference type="InterPro" id="IPR014729">
    <property type="entry name" value="Rossmann-like_a/b/a_fold"/>
</dbReference>
<feature type="binding site" evidence="8">
    <location>
        <begin position="185"/>
        <end position="188"/>
    </location>
    <ligand>
        <name>ATP</name>
        <dbReference type="ChEBI" id="CHEBI:30616"/>
    </ligand>
</feature>
<dbReference type="InterPro" id="IPR003721">
    <property type="entry name" value="Pantoate_ligase"/>
</dbReference>
<keyword evidence="6 8" id="KW-0067">ATP-binding</keyword>
<comment type="similarity">
    <text evidence="2 8">Belongs to the pantothenate synthetase family.</text>
</comment>
<reference evidence="9" key="1">
    <citation type="submission" date="2023-07" db="EMBL/GenBank/DDBJ databases">
        <title>Wenyingzhuangia sp. chi5 genome sequencing and assembly.</title>
        <authorList>
            <person name="Park S."/>
        </authorList>
    </citation>
    <scope>NUCLEOTIDE SEQUENCE</scope>
    <source>
        <strain evidence="9">Chi5</strain>
    </source>
</reference>
<evidence type="ECO:0000256" key="3">
    <source>
        <dbReference type="ARBA" id="ARBA00022598"/>
    </source>
</evidence>
<feature type="binding site" evidence="8">
    <location>
        <begin position="148"/>
        <end position="151"/>
    </location>
    <ligand>
        <name>ATP</name>
        <dbReference type="ChEBI" id="CHEBI:30616"/>
    </ligand>
</feature>
<evidence type="ECO:0000256" key="1">
    <source>
        <dbReference type="ARBA" id="ARBA00004990"/>
    </source>
</evidence>
<dbReference type="PANTHER" id="PTHR21299">
    <property type="entry name" value="CYTIDYLATE KINASE/PANTOATE-BETA-ALANINE LIGASE"/>
    <property type="match status" value="1"/>
</dbReference>
<dbReference type="Proteomes" id="UP001168642">
    <property type="component" value="Unassembled WGS sequence"/>
</dbReference>
<accession>A0ABT8VQE8</accession>
<evidence type="ECO:0000256" key="8">
    <source>
        <dbReference type="HAMAP-Rule" id="MF_00158"/>
    </source>
</evidence>
<comment type="catalytic activity">
    <reaction evidence="7 8">
        <text>(R)-pantoate + beta-alanine + ATP = (R)-pantothenate + AMP + diphosphate + H(+)</text>
        <dbReference type="Rhea" id="RHEA:10912"/>
        <dbReference type="ChEBI" id="CHEBI:15378"/>
        <dbReference type="ChEBI" id="CHEBI:15980"/>
        <dbReference type="ChEBI" id="CHEBI:29032"/>
        <dbReference type="ChEBI" id="CHEBI:30616"/>
        <dbReference type="ChEBI" id="CHEBI:33019"/>
        <dbReference type="ChEBI" id="CHEBI:57966"/>
        <dbReference type="ChEBI" id="CHEBI:456215"/>
        <dbReference type="EC" id="6.3.2.1"/>
    </reaction>
</comment>
<keyword evidence="8" id="KW-0963">Cytoplasm</keyword>
<keyword evidence="3 8" id="KW-0436">Ligase</keyword>
<comment type="caution">
    <text evidence="8">Lacks conserved residue(s) required for the propagation of feature annotation.</text>
</comment>
<dbReference type="SUPFAM" id="SSF52374">
    <property type="entry name" value="Nucleotidylyl transferase"/>
    <property type="match status" value="1"/>
</dbReference>
<dbReference type="NCBIfam" id="TIGR00125">
    <property type="entry name" value="cyt_tran_rel"/>
    <property type="match status" value="1"/>
</dbReference>
<sequence length="280" mass="31705">MKVFSVKELASSYITDLKSKGLTVGLVPTMGALHKGHLSLINNAKKDNDIVVVSIFVNPTQFNNPADLEKYPRTLEEDLEKLRSVDCDIVFTPETSEMYDKDEAAEVFDFEGLDKEMEGKFRDNHFNGVGTIVKKLFNVITPNKAYFGEKDFQQLQIIKKLVQITKQPVKVIGCAIDREDDGLAGSSRNMRLTAEHRSSASFIYKTISKAKEMITSFTPVEIEKWVENEFKNHPNLVLEYFTIADESNLKTVTVFDENKNHRAFIAVFAGEIRLIDNIAL</sequence>
<dbReference type="Gene3D" id="3.30.1300.10">
    <property type="entry name" value="Pantoate-beta-alanine ligase, C-terminal domain"/>
    <property type="match status" value="1"/>
</dbReference>
<dbReference type="InterPro" id="IPR004821">
    <property type="entry name" value="Cyt_trans-like"/>
</dbReference>
<organism evidence="9 10">
    <name type="scientific">Wenyingzhuangia gilva</name>
    <dbReference type="NCBI Taxonomy" id="3057677"/>
    <lineage>
        <taxon>Bacteria</taxon>
        <taxon>Pseudomonadati</taxon>
        <taxon>Bacteroidota</taxon>
        <taxon>Flavobacteriia</taxon>
        <taxon>Flavobacteriales</taxon>
        <taxon>Flavobacteriaceae</taxon>
        <taxon>Wenyingzhuangia</taxon>
    </lineage>
</organism>
<comment type="pathway">
    <text evidence="1 8">Cofactor biosynthesis; (R)-pantothenate biosynthesis; (R)-pantothenate from (R)-pantoate and beta-alanine: step 1/1.</text>
</comment>
<dbReference type="Gene3D" id="3.40.50.620">
    <property type="entry name" value="HUPs"/>
    <property type="match status" value="1"/>
</dbReference>
<dbReference type="RefSeq" id="WP_302883435.1">
    <property type="nucleotide sequence ID" value="NZ_JAUMIT010000001.1"/>
</dbReference>
<keyword evidence="4 8" id="KW-0566">Pantothenate biosynthesis</keyword>
<feature type="binding site" evidence="8">
    <location>
        <position position="61"/>
    </location>
    <ligand>
        <name>beta-alanine</name>
        <dbReference type="ChEBI" id="CHEBI:57966"/>
    </ligand>
</feature>
<keyword evidence="5 8" id="KW-0547">Nucleotide-binding</keyword>
<proteinExistence type="inferred from homology"/>
<dbReference type="EMBL" id="JAUMIT010000001">
    <property type="protein sequence ID" value="MDO3694196.1"/>
    <property type="molecule type" value="Genomic_DNA"/>
</dbReference>
<evidence type="ECO:0000256" key="5">
    <source>
        <dbReference type="ARBA" id="ARBA00022741"/>
    </source>
</evidence>
<dbReference type="InterPro" id="IPR042176">
    <property type="entry name" value="Pantoate_ligase_C"/>
</dbReference>
<dbReference type="EC" id="6.3.2.1" evidence="8"/>
<dbReference type="HAMAP" id="MF_00158">
    <property type="entry name" value="PanC"/>
    <property type="match status" value="1"/>
</dbReference>
<feature type="active site" description="Proton donor" evidence="8">
    <location>
        <position position="37"/>
    </location>
</feature>
<dbReference type="Pfam" id="PF02569">
    <property type="entry name" value="Pantoate_ligase"/>
    <property type="match status" value="1"/>
</dbReference>
<evidence type="ECO:0000256" key="7">
    <source>
        <dbReference type="ARBA" id="ARBA00048258"/>
    </source>
</evidence>
<comment type="miscellaneous">
    <text evidence="8">The reaction proceeds by a bi uni uni bi ping pong mechanism.</text>
</comment>
<comment type="function">
    <text evidence="8">Catalyzes the condensation of pantoate with beta-alanine in an ATP-dependent reaction via a pantoyl-adenylate intermediate.</text>
</comment>
<comment type="caution">
    <text evidence="9">The sequence shown here is derived from an EMBL/GenBank/DDBJ whole genome shotgun (WGS) entry which is preliminary data.</text>
</comment>
<evidence type="ECO:0000313" key="10">
    <source>
        <dbReference type="Proteomes" id="UP001168642"/>
    </source>
</evidence>
<name>A0ABT8VQE8_9FLAO</name>
<evidence type="ECO:0000256" key="2">
    <source>
        <dbReference type="ARBA" id="ARBA00009256"/>
    </source>
</evidence>
<comment type="subunit">
    <text evidence="8">Homodimer.</text>
</comment>
<evidence type="ECO:0000313" key="9">
    <source>
        <dbReference type="EMBL" id="MDO3694196.1"/>
    </source>
</evidence>
<comment type="subcellular location">
    <subcellularLocation>
        <location evidence="8">Cytoplasm</location>
    </subcellularLocation>
</comment>
<dbReference type="GO" id="GO:0016874">
    <property type="term" value="F:ligase activity"/>
    <property type="evidence" value="ECO:0007669"/>
    <property type="project" value="UniProtKB-KW"/>
</dbReference>
<gene>
    <name evidence="8 9" type="primary">panC</name>
    <name evidence="9" type="ORF">QVZ41_04935</name>
</gene>
<evidence type="ECO:0000256" key="4">
    <source>
        <dbReference type="ARBA" id="ARBA00022655"/>
    </source>
</evidence>